<reference evidence="1" key="1">
    <citation type="journal article" date="2021" name="Proc. Natl. Acad. Sci. U.S.A.">
        <title>A Catalog of Tens of Thousands of Viruses from Human Metagenomes Reveals Hidden Associations with Chronic Diseases.</title>
        <authorList>
            <person name="Tisza M.J."/>
            <person name="Buck C.B."/>
        </authorList>
    </citation>
    <scope>NUCLEOTIDE SEQUENCE</scope>
    <source>
        <strain evidence="1">Ct53O25</strain>
    </source>
</reference>
<name>A0A8S5MCJ3_9CAUD</name>
<organism evidence="1">
    <name type="scientific">Podoviridae sp. ct53O25</name>
    <dbReference type="NCBI Taxonomy" id="2826539"/>
    <lineage>
        <taxon>Viruses</taxon>
        <taxon>Duplodnaviria</taxon>
        <taxon>Heunggongvirae</taxon>
        <taxon>Uroviricota</taxon>
        <taxon>Caudoviricetes</taxon>
    </lineage>
</organism>
<accession>A0A8S5MCJ3</accession>
<protein>
    <submittedName>
        <fullName evidence="1">Uncharacterized protein</fullName>
    </submittedName>
</protein>
<sequence>MNGFELLQTLINLYNEVVMDGVKSDSWMTKLDSLNLADSELVINEDEAIRQEFLEWVAMKKQDMVNIPSVGYIMESALLMTMHNDAKHHGANEETALEQLAKEELTMMLESDKFARVDKAYKELCDACFETTIKLVRFTALSELRDAVKDWAQNSGLIDTDLS</sequence>
<dbReference type="EMBL" id="BK014869">
    <property type="protein sequence ID" value="DAD79659.1"/>
    <property type="molecule type" value="Genomic_DNA"/>
</dbReference>
<proteinExistence type="predicted"/>
<evidence type="ECO:0000313" key="1">
    <source>
        <dbReference type="EMBL" id="DAD79659.1"/>
    </source>
</evidence>